<keyword evidence="3 7" id="KW-0378">Hydrolase</keyword>
<dbReference type="STRING" id="7176.B0WV60"/>
<dbReference type="Proteomes" id="UP000002320">
    <property type="component" value="Unassembled WGS sequence"/>
</dbReference>
<comment type="similarity">
    <text evidence="1 7">Belongs to the polypeptide deformylase family.</text>
</comment>
<dbReference type="GO" id="GO:0006412">
    <property type="term" value="P:translation"/>
    <property type="evidence" value="ECO:0007669"/>
    <property type="project" value="UniProtKB-KW"/>
</dbReference>
<sequence>MLINQVRAFSTTTQLGSLARWYQKLWRSKGPTNGPPYAHVTQVGDPVLRQKAQLVPPEAVTSPEVRFLVQAMIDVMRKYSCVGLAAPQIGISLRILVMEFKDKLRDEYTSAEYKIKEMDTLPLTVGRPTFMVVLINPELKVTNYEKKSFTEACASVKGFSAEVPRYSEVLLSGLDENGKSKELTLKGWNARIAQHEMDHLDGVIYTDVMDRKTFACSCWQAVNANYGRVQIAFHKK</sequence>
<comment type="catalytic activity">
    <reaction evidence="6 7">
        <text>N-terminal N-formyl-L-methionyl-[peptide] + H2O = N-terminal L-methionyl-[peptide] + formate</text>
        <dbReference type="Rhea" id="RHEA:24420"/>
        <dbReference type="Rhea" id="RHEA-COMP:10639"/>
        <dbReference type="Rhea" id="RHEA-COMP:10640"/>
        <dbReference type="ChEBI" id="CHEBI:15377"/>
        <dbReference type="ChEBI" id="CHEBI:15740"/>
        <dbReference type="ChEBI" id="CHEBI:49298"/>
        <dbReference type="ChEBI" id="CHEBI:64731"/>
        <dbReference type="EC" id="3.5.1.88"/>
    </reaction>
</comment>
<keyword evidence="2 7" id="KW-0479">Metal-binding</keyword>
<dbReference type="EC" id="3.5.1.88" evidence="7"/>
<name>B0WV60_CULQU</name>
<dbReference type="PANTHER" id="PTHR10458:SF2">
    <property type="entry name" value="PEPTIDE DEFORMYLASE, MITOCHONDRIAL"/>
    <property type="match status" value="1"/>
</dbReference>
<dbReference type="InParanoid" id="B0WV60"/>
<dbReference type="NCBIfam" id="NF001159">
    <property type="entry name" value="PRK00150.1-3"/>
    <property type="match status" value="1"/>
</dbReference>
<evidence type="ECO:0000256" key="3">
    <source>
        <dbReference type="ARBA" id="ARBA00022801"/>
    </source>
</evidence>
<comment type="function">
    <text evidence="5 7">Removes the formyl group from the N-terminal Met of newly synthesized proteins.</text>
</comment>
<dbReference type="Pfam" id="PF01327">
    <property type="entry name" value="Pep_deformylase"/>
    <property type="match status" value="1"/>
</dbReference>
<dbReference type="InterPro" id="IPR036821">
    <property type="entry name" value="Peptide_deformylase_sf"/>
</dbReference>
<dbReference type="Gene3D" id="3.90.45.10">
    <property type="entry name" value="Peptide deformylase"/>
    <property type="match status" value="1"/>
</dbReference>
<dbReference type="VEuPathDB" id="VectorBase:CPIJ011016"/>
<proteinExistence type="inferred from homology"/>
<dbReference type="PANTHER" id="PTHR10458">
    <property type="entry name" value="PEPTIDE DEFORMYLASE"/>
    <property type="match status" value="1"/>
</dbReference>
<accession>B0WV60</accession>
<dbReference type="InterPro" id="IPR023635">
    <property type="entry name" value="Peptide_deformylase"/>
</dbReference>
<gene>
    <name evidence="9" type="primary">6043656</name>
    <name evidence="8" type="ORF">CpipJ_CPIJ011016</name>
</gene>
<dbReference type="GO" id="GO:0046872">
    <property type="term" value="F:metal ion binding"/>
    <property type="evidence" value="ECO:0007669"/>
    <property type="project" value="UniProtKB-KW"/>
</dbReference>
<dbReference type="FunFam" id="3.90.45.10:FF:000003">
    <property type="entry name" value="Peptide deformylase"/>
    <property type="match status" value="1"/>
</dbReference>
<evidence type="ECO:0000256" key="2">
    <source>
        <dbReference type="ARBA" id="ARBA00022723"/>
    </source>
</evidence>
<dbReference type="VEuPathDB" id="VectorBase:CQUJHB016819"/>
<dbReference type="OrthoDB" id="276063at2759"/>
<evidence type="ECO:0000256" key="6">
    <source>
        <dbReference type="ARBA" id="ARBA00048875"/>
    </source>
</evidence>
<evidence type="ECO:0000256" key="7">
    <source>
        <dbReference type="RuleBase" id="RU362111"/>
    </source>
</evidence>
<protein>
    <recommendedName>
        <fullName evidence="7">Peptide deformylase</fullName>
        <ecNumber evidence="7">3.5.1.88</ecNumber>
    </recommendedName>
</protein>
<dbReference type="HOGENOM" id="CLU_061901_5_1_1"/>
<dbReference type="KEGG" id="cqu:CpipJ_CPIJ011016"/>
<dbReference type="SUPFAM" id="SSF56420">
    <property type="entry name" value="Peptide deformylase"/>
    <property type="match status" value="1"/>
</dbReference>
<evidence type="ECO:0000313" key="9">
    <source>
        <dbReference type="EnsemblMetazoa" id="CPIJ011016-PA"/>
    </source>
</evidence>
<dbReference type="PIRSF" id="PIRSF004749">
    <property type="entry name" value="Pep_def"/>
    <property type="match status" value="1"/>
</dbReference>
<keyword evidence="4 7" id="KW-0648">Protein biosynthesis</keyword>
<dbReference type="CDD" id="cd00487">
    <property type="entry name" value="Pep_deformylase"/>
    <property type="match status" value="1"/>
</dbReference>
<organism>
    <name type="scientific">Culex quinquefasciatus</name>
    <name type="common">Southern house mosquito</name>
    <name type="synonym">Culex pungens</name>
    <dbReference type="NCBI Taxonomy" id="7176"/>
    <lineage>
        <taxon>Eukaryota</taxon>
        <taxon>Metazoa</taxon>
        <taxon>Ecdysozoa</taxon>
        <taxon>Arthropoda</taxon>
        <taxon>Hexapoda</taxon>
        <taxon>Insecta</taxon>
        <taxon>Pterygota</taxon>
        <taxon>Neoptera</taxon>
        <taxon>Endopterygota</taxon>
        <taxon>Diptera</taxon>
        <taxon>Nematocera</taxon>
        <taxon>Culicoidea</taxon>
        <taxon>Culicidae</taxon>
        <taxon>Culicinae</taxon>
        <taxon>Culicini</taxon>
        <taxon>Culex</taxon>
        <taxon>Culex</taxon>
    </lineage>
</organism>
<evidence type="ECO:0000256" key="5">
    <source>
        <dbReference type="ARBA" id="ARBA00037114"/>
    </source>
</evidence>
<dbReference type="PRINTS" id="PR01576">
    <property type="entry name" value="PDEFORMYLASE"/>
</dbReference>
<dbReference type="GO" id="GO:0005739">
    <property type="term" value="C:mitochondrion"/>
    <property type="evidence" value="ECO:0007669"/>
    <property type="project" value="UniProtKB-ARBA"/>
</dbReference>
<reference evidence="9" key="2">
    <citation type="submission" date="2020-05" db="UniProtKB">
        <authorList>
            <consortium name="EnsemblMetazoa"/>
        </authorList>
    </citation>
    <scope>IDENTIFICATION</scope>
    <source>
        <strain evidence="9">JHB</strain>
    </source>
</reference>
<dbReference type="EnsemblMetazoa" id="CPIJ011016-RA">
    <property type="protein sequence ID" value="CPIJ011016-PA"/>
    <property type="gene ID" value="CPIJ011016"/>
</dbReference>
<dbReference type="EMBL" id="DS232119">
    <property type="protein sequence ID" value="EDS35399.1"/>
    <property type="molecule type" value="Genomic_DNA"/>
</dbReference>
<dbReference type="HAMAP" id="MF_00163">
    <property type="entry name" value="Pep_deformylase"/>
    <property type="match status" value="1"/>
</dbReference>
<dbReference type="FunCoup" id="B0WV60">
    <property type="interactions" value="599"/>
</dbReference>
<evidence type="ECO:0000256" key="4">
    <source>
        <dbReference type="ARBA" id="ARBA00022917"/>
    </source>
</evidence>
<dbReference type="AlphaFoldDB" id="B0WV60"/>
<dbReference type="eggNOG" id="KOG3137">
    <property type="taxonomic scope" value="Eukaryota"/>
</dbReference>
<evidence type="ECO:0000313" key="10">
    <source>
        <dbReference type="Proteomes" id="UP000002320"/>
    </source>
</evidence>
<dbReference type="OMA" id="ILYPMRI"/>
<evidence type="ECO:0000256" key="1">
    <source>
        <dbReference type="ARBA" id="ARBA00010759"/>
    </source>
</evidence>
<evidence type="ECO:0000313" key="8">
    <source>
        <dbReference type="EMBL" id="EDS35399.1"/>
    </source>
</evidence>
<dbReference type="GO" id="GO:0042586">
    <property type="term" value="F:peptide deformylase activity"/>
    <property type="evidence" value="ECO:0007669"/>
    <property type="project" value="UniProtKB-EC"/>
</dbReference>
<reference evidence="8" key="1">
    <citation type="submission" date="2007-03" db="EMBL/GenBank/DDBJ databases">
        <title>Annotation of Culex pipiens quinquefasciatus.</title>
        <authorList>
            <consortium name="The Broad Institute Genome Sequencing Platform"/>
            <person name="Atkinson P.W."/>
            <person name="Hemingway J."/>
            <person name="Christensen B.M."/>
            <person name="Higgs S."/>
            <person name="Kodira C."/>
            <person name="Hannick L."/>
            <person name="Megy K."/>
            <person name="O'Leary S."/>
            <person name="Pearson M."/>
            <person name="Haas B.J."/>
            <person name="Mauceli E."/>
            <person name="Wortman J.R."/>
            <person name="Lee N.H."/>
            <person name="Guigo R."/>
            <person name="Stanke M."/>
            <person name="Alvarado L."/>
            <person name="Amedeo P."/>
            <person name="Antoine C.H."/>
            <person name="Arensburger P."/>
            <person name="Bidwell S.L."/>
            <person name="Crawford M."/>
            <person name="Camaro F."/>
            <person name="Devon K."/>
            <person name="Engels R."/>
            <person name="Hammond M."/>
            <person name="Howarth C."/>
            <person name="Koehrsen M."/>
            <person name="Lawson D."/>
            <person name="Montgomery P."/>
            <person name="Nene V."/>
            <person name="Nusbaum C."/>
            <person name="Puiu D."/>
            <person name="Romero-Severson J."/>
            <person name="Severson D.W."/>
            <person name="Shumway M."/>
            <person name="Sisk P."/>
            <person name="Stolte C."/>
            <person name="Zeng Q."/>
            <person name="Eisenstadt E."/>
            <person name="Fraser-Liggett C."/>
            <person name="Strausberg R."/>
            <person name="Galagan J."/>
            <person name="Birren B."/>
            <person name="Collins F.H."/>
        </authorList>
    </citation>
    <scope>NUCLEOTIDE SEQUENCE [LARGE SCALE GENOMIC DNA]</scope>
    <source>
        <strain evidence="8">JHB</strain>
    </source>
</reference>
<keyword evidence="10" id="KW-1185">Reference proteome</keyword>